<evidence type="ECO:0000313" key="2">
    <source>
        <dbReference type="Proteomes" id="UP000827445"/>
    </source>
</evidence>
<proteinExistence type="predicted"/>
<gene>
    <name evidence="1" type="ORF">cd2_016</name>
</gene>
<evidence type="ECO:0000313" key="1">
    <source>
        <dbReference type="EMBL" id="QXP45142.1"/>
    </source>
</evidence>
<dbReference type="EMBL" id="MZ398135">
    <property type="protein sequence ID" value="QXP45142.1"/>
    <property type="molecule type" value="Genomic_DNA"/>
</dbReference>
<reference evidence="1 2" key="1">
    <citation type="journal article" date="2021" name="Microbiol. Resour. Announc.">
        <title>Genome Sequences of Bacteriophages cd2, cd3, and cd4, which Specifically Target Carnobacterium divergens.</title>
        <authorList>
            <person name="Zhang P."/>
            <person name="Britton A.P."/>
            <person name="Visser K.A."/>
            <person name="Welke C.A."/>
            <person name="Wassink H."/>
            <person name="Prins E."/>
            <person name="Yang X."/>
            <person name="Martin-Visscher L.A."/>
        </authorList>
    </citation>
    <scope>NUCLEOTIDE SEQUENCE [LARGE SCALE GENOMIC DNA]</scope>
    <source>
        <strain evidence="2">cd2</strain>
    </source>
</reference>
<accession>A0AAE7SND6</accession>
<organism evidence="1 2">
    <name type="scientific">Carnobacterium phage cd2</name>
    <dbReference type="NCBI Taxonomy" id="2849244"/>
    <lineage>
        <taxon>Viruses</taxon>
        <taxon>Duplodnaviria</taxon>
        <taxon>Heunggongvirae</taxon>
        <taxon>Uroviricota</taxon>
        <taxon>Caudoviricetes</taxon>
        <taxon>Carnodivirus</taxon>
        <taxon>Carnodivirus cd2-like</taxon>
    </lineage>
</organism>
<name>A0AAE7SND6_9CAUD</name>
<keyword evidence="2" id="KW-1185">Reference proteome</keyword>
<protein>
    <submittedName>
        <fullName evidence="1">Uncharacterized protein</fullName>
    </submittedName>
</protein>
<dbReference type="Proteomes" id="UP000827445">
    <property type="component" value="Segment"/>
</dbReference>
<sequence>MRRTDLVDLIQINDYDRNRTGGGTTNLLEGGIPTYVAMKIPAEISVSHSQQKMLERQPTQWEDRLICQHKIPELASVKIDYVYSHMTETYYAVDWKHTTSTNKTVSYRIEDRSVRETEYTGETWGDTSGFK</sequence>